<feature type="transmembrane region" description="Helical" evidence="2">
    <location>
        <begin position="27"/>
        <end position="51"/>
    </location>
</feature>
<organism evidence="3 4">
    <name type="scientific">Microbispora corallina</name>
    <dbReference type="NCBI Taxonomy" id="83302"/>
    <lineage>
        <taxon>Bacteria</taxon>
        <taxon>Bacillati</taxon>
        <taxon>Actinomycetota</taxon>
        <taxon>Actinomycetes</taxon>
        <taxon>Streptosporangiales</taxon>
        <taxon>Streptosporangiaceae</taxon>
        <taxon>Microbispora</taxon>
    </lineage>
</organism>
<feature type="region of interest" description="Disordered" evidence="1">
    <location>
        <begin position="54"/>
        <end position="94"/>
    </location>
</feature>
<proteinExistence type="predicted"/>
<dbReference type="Proteomes" id="UP000603904">
    <property type="component" value="Unassembled WGS sequence"/>
</dbReference>
<evidence type="ECO:0000256" key="1">
    <source>
        <dbReference type="SAM" id="MobiDB-lite"/>
    </source>
</evidence>
<keyword evidence="2" id="KW-0812">Transmembrane</keyword>
<gene>
    <name evidence="3" type="ORF">Mco01_09130</name>
</gene>
<keyword evidence="2" id="KW-0472">Membrane</keyword>
<sequence>MSNQTDVQCGKLGRCTEMSRRRAGKPLASIGAIALRSALTALVVAIATAALSTEASARSGGGHHGRHGDTASSGNSGKISINAGNGKHNQNNFAIDTPTVVDGIQEVSTGNNGSTNTQNVNCKRHKLCKVNQSQWTVSRN</sequence>
<name>A0ABQ4FSY2_9ACTN</name>
<dbReference type="EMBL" id="BOOC01000003">
    <property type="protein sequence ID" value="GIH37913.1"/>
    <property type="molecule type" value="Genomic_DNA"/>
</dbReference>
<evidence type="ECO:0000313" key="4">
    <source>
        <dbReference type="Proteomes" id="UP000603904"/>
    </source>
</evidence>
<keyword evidence="2" id="KW-1133">Transmembrane helix</keyword>
<keyword evidence="4" id="KW-1185">Reference proteome</keyword>
<evidence type="ECO:0000313" key="3">
    <source>
        <dbReference type="EMBL" id="GIH37913.1"/>
    </source>
</evidence>
<protein>
    <submittedName>
        <fullName evidence="3">Uncharacterized protein</fullName>
    </submittedName>
</protein>
<accession>A0ABQ4FSY2</accession>
<comment type="caution">
    <text evidence="3">The sequence shown here is derived from an EMBL/GenBank/DDBJ whole genome shotgun (WGS) entry which is preliminary data.</text>
</comment>
<reference evidence="3 4" key="1">
    <citation type="submission" date="2021-01" db="EMBL/GenBank/DDBJ databases">
        <title>Whole genome shotgun sequence of Microbispora corallina NBRC 16416.</title>
        <authorList>
            <person name="Komaki H."/>
            <person name="Tamura T."/>
        </authorList>
    </citation>
    <scope>NUCLEOTIDE SEQUENCE [LARGE SCALE GENOMIC DNA]</scope>
    <source>
        <strain evidence="3 4">NBRC 16416</strain>
    </source>
</reference>
<feature type="compositionally biased region" description="Polar residues" evidence="1">
    <location>
        <begin position="70"/>
        <end position="94"/>
    </location>
</feature>
<evidence type="ECO:0000256" key="2">
    <source>
        <dbReference type="SAM" id="Phobius"/>
    </source>
</evidence>